<evidence type="ECO:0000313" key="2">
    <source>
        <dbReference type="EMBL" id="JAP91010.1"/>
    </source>
</evidence>
<evidence type="ECO:0000256" key="1">
    <source>
        <dbReference type="SAM" id="Phobius"/>
    </source>
</evidence>
<dbReference type="EMBL" id="GDID01005596">
    <property type="protein sequence ID" value="JAP91010.1"/>
    <property type="molecule type" value="Transcribed_RNA"/>
</dbReference>
<dbReference type="GO" id="GO:0016020">
    <property type="term" value="C:membrane"/>
    <property type="evidence" value="ECO:0007669"/>
    <property type="project" value="TreeGrafter"/>
</dbReference>
<feature type="transmembrane region" description="Helical" evidence="1">
    <location>
        <begin position="49"/>
        <end position="68"/>
    </location>
</feature>
<feature type="non-terminal residue" evidence="2">
    <location>
        <position position="1"/>
    </location>
</feature>
<proteinExistence type="predicted"/>
<feature type="transmembrane region" description="Helical" evidence="1">
    <location>
        <begin position="7"/>
        <end position="24"/>
    </location>
</feature>
<name>A0A146K286_9EUKA</name>
<feature type="non-terminal residue" evidence="2">
    <location>
        <position position="151"/>
    </location>
</feature>
<accession>A0A146K286</accession>
<organism evidence="2">
    <name type="scientific">Trepomonas sp. PC1</name>
    <dbReference type="NCBI Taxonomy" id="1076344"/>
    <lineage>
        <taxon>Eukaryota</taxon>
        <taxon>Metamonada</taxon>
        <taxon>Diplomonadida</taxon>
        <taxon>Hexamitidae</taxon>
        <taxon>Hexamitinae</taxon>
        <taxon>Trepomonas</taxon>
    </lineage>
</organism>
<keyword evidence="1" id="KW-0472">Membrane</keyword>
<gene>
    <name evidence="2" type="ORF">TPC1_17503</name>
</gene>
<sequence>LGVAIEGFFGMMFFAILLPIFNIMDNPFGEGKMEDIQKWVSALGQHYELALLEVAFVLAVLMYNFAGFQTTREASAAARTTFGSFRPFIMWIVSFFIQWEILDALETPIQFIGFVVASLGILIFNNVLIIVPFLRERNQIQFQGKKKDIES</sequence>
<dbReference type="PANTHER" id="PTHR13146">
    <property type="match status" value="1"/>
</dbReference>
<keyword evidence="1" id="KW-1133">Transmembrane helix</keyword>
<feature type="transmembrane region" description="Helical" evidence="1">
    <location>
        <begin position="80"/>
        <end position="99"/>
    </location>
</feature>
<dbReference type="AlphaFoldDB" id="A0A146K286"/>
<keyword evidence="1 2" id="KW-0812">Transmembrane</keyword>
<reference evidence="2" key="1">
    <citation type="submission" date="2015-07" db="EMBL/GenBank/DDBJ databases">
        <title>Adaptation to a free-living lifestyle via gene acquisitions in the diplomonad Trepomonas sp. PC1.</title>
        <authorList>
            <person name="Xu F."/>
            <person name="Jerlstrom-Hultqvist J."/>
            <person name="Kolisko M."/>
            <person name="Simpson A.G.B."/>
            <person name="Roger A.J."/>
            <person name="Svard S.G."/>
            <person name="Andersson J.O."/>
        </authorList>
    </citation>
    <scope>NUCLEOTIDE SEQUENCE</scope>
    <source>
        <strain evidence="2">PC1</strain>
    </source>
</reference>
<protein>
    <submittedName>
        <fullName evidence="2">Transmembrane domain-containing protein</fullName>
    </submittedName>
</protein>
<feature type="transmembrane region" description="Helical" evidence="1">
    <location>
        <begin position="111"/>
        <end position="134"/>
    </location>
</feature>